<evidence type="ECO:0000313" key="2">
    <source>
        <dbReference type="EMBL" id="UOR11039.1"/>
    </source>
</evidence>
<dbReference type="GO" id="GO:0046820">
    <property type="term" value="F:4-amino-4-deoxychorismate synthase activity"/>
    <property type="evidence" value="ECO:0007669"/>
    <property type="project" value="UniProtKB-EC"/>
</dbReference>
<sequence length="579" mass="65163">MTQPHLFFEFADQNGKKQPMWFTEPHLIIKADSLEEVRSASIEAEEALEKGFYVAGFVSYEASPAFDSALKVKQKGKWPLVWFGVFTEPQPEGAISSSQAYSLSSWELGTTYGEYQEGMGQIKAAIERGDTYQVNYTTRLQAAFNGDAFSFYRQLASNQQSSYSAYMSLGNEQYVLSASPELFFRKNGSSLVTRPMKGTAKRGRTLAEDENYKAALSLSEKDQAENLMIVDLLRNDVGRLALPGTVRVPRLFDIETYPTVHQMTSTVEAQLPEGTSMYEIFRSLFPCGSITGAPKVRTMEYIASLEKTPRDVYCGAIGYMTPYQEAVFNVPIRTVLLNKGQAIYGTGGGVTWDSTTNGEYDELQTKAKLLTEAIPSFKLLETMQLKDGYYPLLKRHIERISQSAHYFNYSFDKKAVVERLEQNALNYPKGLHRVRLLNDQLGEVEIETTALTPPSKEAHCTLAHSPIDCEDPFLFHKTTHRRVYQKHQHKAGGESFAVLLWNDRGELTEFTIANLVVKANGEYLTPPISSGLLGGTLRGKLVEQGKVKERVMYKSDLASFEEIWMVNGLRGWIKVQMHE</sequence>
<dbReference type="PRINTS" id="PR00095">
    <property type="entry name" value="ANTSNTHASEI"/>
</dbReference>
<dbReference type="InterPro" id="IPR015890">
    <property type="entry name" value="Chorismate_C"/>
</dbReference>
<dbReference type="RefSeq" id="WP_245030614.1">
    <property type="nucleotide sequence ID" value="NZ_CP095075.1"/>
</dbReference>
<dbReference type="PANTHER" id="PTHR11236">
    <property type="entry name" value="AMINOBENZOATE/ANTHRANILATE SYNTHASE"/>
    <property type="match status" value="1"/>
</dbReference>
<dbReference type="InterPro" id="IPR005802">
    <property type="entry name" value="ADC_synth_comp_1"/>
</dbReference>
<dbReference type="Pfam" id="PF00425">
    <property type="entry name" value="Chorismate_bind"/>
    <property type="match status" value="1"/>
</dbReference>
<proteinExistence type="predicted"/>
<dbReference type="SUPFAM" id="SSF56322">
    <property type="entry name" value="ADC synthase"/>
    <property type="match status" value="1"/>
</dbReference>
<evidence type="ECO:0000259" key="1">
    <source>
        <dbReference type="Pfam" id="PF00425"/>
    </source>
</evidence>
<dbReference type="SUPFAM" id="SSF56752">
    <property type="entry name" value="D-aminoacid aminotransferase-like PLP-dependent enzymes"/>
    <property type="match status" value="1"/>
</dbReference>
<dbReference type="Gene3D" id="3.60.120.10">
    <property type="entry name" value="Anthranilate synthase"/>
    <property type="match status" value="1"/>
</dbReference>
<dbReference type="InterPro" id="IPR005801">
    <property type="entry name" value="ADC_synthase"/>
</dbReference>
<organism evidence="2 3">
    <name type="scientific">Halobacillus amylolyticus</name>
    <dbReference type="NCBI Taxonomy" id="2932259"/>
    <lineage>
        <taxon>Bacteria</taxon>
        <taxon>Bacillati</taxon>
        <taxon>Bacillota</taxon>
        <taxon>Bacilli</taxon>
        <taxon>Bacillales</taxon>
        <taxon>Bacillaceae</taxon>
        <taxon>Halobacillus</taxon>
    </lineage>
</organism>
<evidence type="ECO:0000313" key="3">
    <source>
        <dbReference type="Proteomes" id="UP000830326"/>
    </source>
</evidence>
<dbReference type="InterPro" id="IPR036038">
    <property type="entry name" value="Aminotransferase-like"/>
</dbReference>
<dbReference type="Gene3D" id="3.20.10.10">
    <property type="entry name" value="D-amino Acid Aminotransferase, subunit A, domain 2"/>
    <property type="match status" value="1"/>
</dbReference>
<protein>
    <submittedName>
        <fullName evidence="2">Aminodeoxychorismate synthase component I</fullName>
        <ecNumber evidence="2">2.6.1.85</ecNumber>
    </submittedName>
</protein>
<keyword evidence="3" id="KW-1185">Reference proteome</keyword>
<dbReference type="Pfam" id="PF01063">
    <property type="entry name" value="Aminotran_4"/>
    <property type="match status" value="1"/>
</dbReference>
<dbReference type="Gene3D" id="3.30.470.10">
    <property type="match status" value="1"/>
</dbReference>
<dbReference type="Proteomes" id="UP000830326">
    <property type="component" value="Chromosome"/>
</dbReference>
<dbReference type="InterPro" id="IPR019999">
    <property type="entry name" value="Anth_synth_I-like"/>
</dbReference>
<feature type="domain" description="Chorismate-utilising enzyme C-terminal" evidence="1">
    <location>
        <begin position="114"/>
        <end position="366"/>
    </location>
</feature>
<accession>A0ABY4H8K8</accession>
<dbReference type="EC" id="2.6.1.85" evidence="2"/>
<reference evidence="2" key="1">
    <citation type="submission" date="2022-04" db="EMBL/GenBank/DDBJ databases">
        <title>Halobacillus sp. isolated from saltern.</title>
        <authorList>
            <person name="Won M."/>
            <person name="Lee C.-M."/>
            <person name="Woen H.-Y."/>
            <person name="Kwon S.-W."/>
        </authorList>
    </citation>
    <scope>NUCLEOTIDE SEQUENCE</scope>
    <source>
        <strain evidence="2">SSHM10-5</strain>
    </source>
</reference>
<dbReference type="InterPro" id="IPR043131">
    <property type="entry name" value="BCAT-like_N"/>
</dbReference>
<name>A0ABY4H8K8_9BACI</name>
<dbReference type="NCBIfam" id="TIGR00553">
    <property type="entry name" value="pabB"/>
    <property type="match status" value="1"/>
</dbReference>
<keyword evidence="2" id="KW-0032">Aminotransferase</keyword>
<dbReference type="InterPro" id="IPR001544">
    <property type="entry name" value="Aminotrans_IV"/>
</dbReference>
<keyword evidence="2" id="KW-0808">Transferase</keyword>
<dbReference type="EMBL" id="CP095075">
    <property type="protein sequence ID" value="UOR11039.1"/>
    <property type="molecule type" value="Genomic_DNA"/>
</dbReference>
<dbReference type="PANTHER" id="PTHR11236:SF50">
    <property type="entry name" value="AMINODEOXYCHORISMATE SYNTHASE COMPONENT 1"/>
    <property type="match status" value="1"/>
</dbReference>
<gene>
    <name evidence="2" type="primary">pabB</name>
    <name evidence="2" type="ORF">MUO15_15750</name>
</gene>
<dbReference type="InterPro" id="IPR043132">
    <property type="entry name" value="BCAT-like_C"/>
</dbReference>